<proteinExistence type="predicted"/>
<dbReference type="CDD" id="cd09917">
    <property type="entry name" value="F-box_SF"/>
    <property type="match status" value="1"/>
</dbReference>
<dbReference type="Gene3D" id="1.20.1280.50">
    <property type="match status" value="1"/>
</dbReference>
<dbReference type="SUPFAM" id="SSF81383">
    <property type="entry name" value="F-box domain"/>
    <property type="match status" value="1"/>
</dbReference>
<dbReference type="WBParaSite" id="ACRNAN_scaffold1980.g32150.t1">
    <property type="protein sequence ID" value="ACRNAN_scaffold1980.g32150.t1"/>
    <property type="gene ID" value="ACRNAN_scaffold1980.g32150"/>
</dbReference>
<reference evidence="3" key="1">
    <citation type="submission" date="2022-11" db="UniProtKB">
        <authorList>
            <consortium name="WormBaseParasite"/>
        </authorList>
    </citation>
    <scope>IDENTIFICATION</scope>
</reference>
<organism evidence="2 3">
    <name type="scientific">Acrobeloides nanus</name>
    <dbReference type="NCBI Taxonomy" id="290746"/>
    <lineage>
        <taxon>Eukaryota</taxon>
        <taxon>Metazoa</taxon>
        <taxon>Ecdysozoa</taxon>
        <taxon>Nematoda</taxon>
        <taxon>Chromadorea</taxon>
        <taxon>Rhabditida</taxon>
        <taxon>Tylenchina</taxon>
        <taxon>Cephalobomorpha</taxon>
        <taxon>Cephaloboidea</taxon>
        <taxon>Cephalobidae</taxon>
        <taxon>Acrobeloides</taxon>
    </lineage>
</organism>
<feature type="domain" description="F-box" evidence="1">
    <location>
        <begin position="1"/>
        <end position="48"/>
    </location>
</feature>
<evidence type="ECO:0000313" key="3">
    <source>
        <dbReference type="WBParaSite" id="ACRNAN_scaffold1980.g32150.t1"/>
    </source>
</evidence>
<accession>A0A914D6J4</accession>
<dbReference type="AlphaFoldDB" id="A0A914D6J4"/>
<keyword evidence="2" id="KW-1185">Reference proteome</keyword>
<dbReference type="InterPro" id="IPR036047">
    <property type="entry name" value="F-box-like_dom_sf"/>
</dbReference>
<dbReference type="PROSITE" id="PS50181">
    <property type="entry name" value="FBOX"/>
    <property type="match status" value="1"/>
</dbReference>
<dbReference type="Proteomes" id="UP000887540">
    <property type="component" value="Unplaced"/>
</dbReference>
<dbReference type="InterPro" id="IPR001810">
    <property type="entry name" value="F-box_dom"/>
</dbReference>
<protein>
    <submittedName>
        <fullName evidence="3">F-box domain-containing protein</fullName>
    </submittedName>
</protein>
<evidence type="ECO:0000313" key="2">
    <source>
        <dbReference type="Proteomes" id="UP000887540"/>
    </source>
</evidence>
<dbReference type="Pfam" id="PF12937">
    <property type="entry name" value="F-box-like"/>
    <property type="match status" value="1"/>
</dbReference>
<name>A0A914D6J4_9BILA</name>
<evidence type="ECO:0000259" key="1">
    <source>
        <dbReference type="PROSITE" id="PS50181"/>
    </source>
</evidence>
<sequence>MEFFVPNEILLDVFNYLAGEEIEKGELVCKRWREFLLRCYKILPFRKIDKLEVKSDGSVNVELIAKRRISSKSGFYRWNSCIDNKPHIVRLLNRCITDRLQLHYLNNGYECQQHRVNSALRDIYKISGRNVLASSCYITFWSTCRIEDVDFQELFSSLISAAEVSLQVQSIESLTFFAQNVSSVLNSCLASRVYVSVWNVQARTLHYTQHLSLLQMANEISLNHCEISLPICVSSYGFFETQIQIFNEIAKPETLFGTVNMLYETQAFRTKGRHVVDFNLQGLHERLLVKGLKWNVKQGLFSPNAMFNPAIDNIYTYQRKDGWVLRMTFLHRKLSLKLEVLPPSKAKILKKLVPAHAHYLKYSIESEDSE</sequence>